<dbReference type="SMART" id="SM00028">
    <property type="entry name" value="TPR"/>
    <property type="match status" value="5"/>
</dbReference>
<evidence type="ECO:0000313" key="10">
    <source>
        <dbReference type="Proteomes" id="UP000321201"/>
    </source>
</evidence>
<dbReference type="InterPro" id="IPR051939">
    <property type="entry name" value="Glycosyltr_41/O-GlcNAc_trsf"/>
</dbReference>
<keyword evidence="10" id="KW-1185">Reference proteome</keyword>
<dbReference type="PANTHER" id="PTHR44835">
    <property type="entry name" value="UDP-N-ACETYLGLUCOSAMINE--PEPTIDE N-ACETYLGLUCOSAMINYLTRANSFERASE SPINDLY-RELATED"/>
    <property type="match status" value="1"/>
</dbReference>
<sequence length="726" mass="80453">MGWLARLLRRWGGEYFAHAALRRRARSGDPVALQTLARAALERGDEAEAEALLDEAFALSPDDPLKASLLVTRAALARRGERFEAARADLDEALRLVPDQPRALTNLAELELIHGRPQQALRLLDQALVKEPDLLPAQVNRVAALAETGQFEAARALGEKLLRRHPDVPELLLNTANALLQLGRGRKAVELLRKALTIKKDFPEAEYLLAVLVGDSFALAPALEYLEKRLAREGESLGLLVTLANGHQAAGHLSRAHELALRILAREPDHLSARLVLASVSSSSGHTEISDRLYGQLYEQARDLSGLASNWLFEGNYLPHLPPAELYERHRRWAERYAAGSPVSTPPPRARKRLPLRVGYVSGDLCRHPVGSLLLQILALHDRKTVQPIAFSTTLREDNMTRELKRHFAAWHDVFDEDEADLAQRIRDEGIDILVDLSGHTAFHRLTVFARRAAPVQVTWIGYFHSTGLAEIDYLLTDPHTSPPECGQYFSETPIYLGSTRFCFFPPPYAPPPAPAPTQRGLPFTFGCFNRLAKINDEVVEVWAEILRRAPGSRLWLKAGALKDPWVKADLAARFAACGIDCGRLTFSAGGPHGEMLEEFAMVDLCLDPFPFTGGATSLEAFWMGVPTLTVPGATMVSRQTHAMNINLGLDQQFSAAGVRDYIARAVALAADPRPLHALRTVLRSRMAESPLCDGERFTRRLETFYRAAHEAALEGRRLPAYYAVE</sequence>
<evidence type="ECO:0000313" key="9">
    <source>
        <dbReference type="EMBL" id="TXF13727.1"/>
    </source>
</evidence>
<dbReference type="PANTHER" id="PTHR44835:SF1">
    <property type="entry name" value="PROTEIN O-GLCNAC TRANSFERASE"/>
    <property type="match status" value="1"/>
</dbReference>
<dbReference type="Proteomes" id="UP000321201">
    <property type="component" value="Unassembled WGS sequence"/>
</dbReference>
<evidence type="ECO:0000256" key="7">
    <source>
        <dbReference type="ARBA" id="ARBA00022803"/>
    </source>
</evidence>
<evidence type="ECO:0000256" key="2">
    <source>
        <dbReference type="ARBA" id="ARBA00005386"/>
    </source>
</evidence>
<comment type="similarity">
    <text evidence="2">Belongs to the glycosyltransferase 41 family. O-GlcNAc transferase subfamily.</text>
</comment>
<dbReference type="Gene3D" id="3.40.50.2000">
    <property type="entry name" value="Glycogen Phosphorylase B"/>
    <property type="match status" value="1"/>
</dbReference>
<keyword evidence="4" id="KW-0328">Glycosyltransferase</keyword>
<dbReference type="Gene3D" id="3.40.50.11380">
    <property type="match status" value="1"/>
</dbReference>
<protein>
    <recommendedName>
        <fullName evidence="3">protein O-GlcNAc transferase</fullName>
        <ecNumber evidence="3">2.4.1.255</ecNumber>
    </recommendedName>
</protein>
<dbReference type="InterPro" id="IPR011990">
    <property type="entry name" value="TPR-like_helical_dom_sf"/>
</dbReference>
<gene>
    <name evidence="9" type="ORF">FR698_01060</name>
</gene>
<dbReference type="GO" id="GO:0097363">
    <property type="term" value="F:protein O-acetylglucosaminyltransferase activity"/>
    <property type="evidence" value="ECO:0007669"/>
    <property type="project" value="UniProtKB-EC"/>
</dbReference>
<feature type="domain" description="O-GlcNAc transferase C-terminal" evidence="8">
    <location>
        <begin position="354"/>
        <end position="502"/>
    </location>
</feature>
<evidence type="ECO:0000259" key="8">
    <source>
        <dbReference type="Pfam" id="PF13844"/>
    </source>
</evidence>
<organism evidence="9 10">
    <name type="scientific">Pelomicrobium methylotrophicum</name>
    <dbReference type="NCBI Taxonomy" id="2602750"/>
    <lineage>
        <taxon>Bacteria</taxon>
        <taxon>Pseudomonadati</taxon>
        <taxon>Pseudomonadota</taxon>
        <taxon>Hydrogenophilia</taxon>
        <taxon>Hydrogenophilia incertae sedis</taxon>
        <taxon>Pelomicrobium</taxon>
    </lineage>
</organism>
<feature type="domain" description="O-GlcNAc transferase C-terminal" evidence="8">
    <location>
        <begin position="526"/>
        <end position="701"/>
    </location>
</feature>
<evidence type="ECO:0000256" key="1">
    <source>
        <dbReference type="ARBA" id="ARBA00004922"/>
    </source>
</evidence>
<dbReference type="Pfam" id="PF14559">
    <property type="entry name" value="TPR_19"/>
    <property type="match status" value="1"/>
</dbReference>
<evidence type="ECO:0000256" key="6">
    <source>
        <dbReference type="ARBA" id="ARBA00022737"/>
    </source>
</evidence>
<reference evidence="9 10" key="1">
    <citation type="submission" date="2019-08" db="EMBL/GenBank/DDBJ databases">
        <title>Pelomicrobium methylotrophicum gen. nov., sp. nov. a moderately thermophilic, facultatively anaerobic, lithoautotrophic and methylotrophic bacterium isolated from a terrestrial mud volcano.</title>
        <authorList>
            <person name="Slobodkina G.B."/>
            <person name="Merkel A.Y."/>
            <person name="Slobodkin A.I."/>
        </authorList>
    </citation>
    <scope>NUCLEOTIDE SEQUENCE [LARGE SCALE GENOMIC DNA]</scope>
    <source>
        <strain evidence="9 10">SM250</strain>
    </source>
</reference>
<evidence type="ECO:0000256" key="3">
    <source>
        <dbReference type="ARBA" id="ARBA00011970"/>
    </source>
</evidence>
<keyword evidence="7" id="KW-0802">TPR repeat</keyword>
<keyword evidence="6" id="KW-0677">Repeat</keyword>
<proteinExistence type="inferred from homology"/>
<dbReference type="EC" id="2.4.1.255" evidence="3"/>
<dbReference type="Gene3D" id="1.25.40.10">
    <property type="entry name" value="Tetratricopeptide repeat domain"/>
    <property type="match status" value="1"/>
</dbReference>
<accession>A0A5C7F2J8</accession>
<dbReference type="InterPro" id="IPR029489">
    <property type="entry name" value="OGT/SEC/SPY_C"/>
</dbReference>
<dbReference type="SUPFAM" id="SSF48452">
    <property type="entry name" value="TPR-like"/>
    <property type="match status" value="1"/>
</dbReference>
<dbReference type="InterPro" id="IPR019734">
    <property type="entry name" value="TPR_rpt"/>
</dbReference>
<dbReference type="EMBL" id="VPFL01000001">
    <property type="protein sequence ID" value="TXF13727.1"/>
    <property type="molecule type" value="Genomic_DNA"/>
</dbReference>
<dbReference type="RefSeq" id="WP_147798312.1">
    <property type="nucleotide sequence ID" value="NZ_VPFL01000001.1"/>
</dbReference>
<dbReference type="InParanoid" id="A0A5C7F2J8"/>
<name>A0A5C7F2J8_9PROT</name>
<keyword evidence="5" id="KW-0808">Transferase</keyword>
<dbReference type="Pfam" id="PF13432">
    <property type="entry name" value="TPR_16"/>
    <property type="match status" value="1"/>
</dbReference>
<dbReference type="SUPFAM" id="SSF53756">
    <property type="entry name" value="UDP-Glycosyltransferase/glycogen phosphorylase"/>
    <property type="match status" value="1"/>
</dbReference>
<dbReference type="Pfam" id="PF13844">
    <property type="entry name" value="Glyco_transf_41"/>
    <property type="match status" value="2"/>
</dbReference>
<comment type="pathway">
    <text evidence="1">Protein modification; protein glycosylation.</text>
</comment>
<evidence type="ECO:0000256" key="4">
    <source>
        <dbReference type="ARBA" id="ARBA00022676"/>
    </source>
</evidence>
<evidence type="ECO:0000256" key="5">
    <source>
        <dbReference type="ARBA" id="ARBA00022679"/>
    </source>
</evidence>
<dbReference type="AlphaFoldDB" id="A0A5C7F2J8"/>
<comment type="caution">
    <text evidence="9">The sequence shown here is derived from an EMBL/GenBank/DDBJ whole genome shotgun (WGS) entry which is preliminary data.</text>
</comment>
<dbReference type="OrthoDB" id="251285at2"/>